<evidence type="ECO:0000256" key="6">
    <source>
        <dbReference type="ARBA" id="ARBA00022448"/>
    </source>
</evidence>
<dbReference type="Pfam" id="PF01059">
    <property type="entry name" value="Oxidored_q5_N"/>
    <property type="match status" value="1"/>
</dbReference>
<comment type="function">
    <text evidence="1">Core subunit of the mitochondrial membrane respiratory chain NADH dehydrogenase (Complex I) that is believed to belong to the minimal assembly required for catalysis. Complex I functions in the transfer of electrons from NADH to the respiratory chain. The immediate electron acceptor for the enzyme is believed to be ubiquinone.</text>
</comment>
<dbReference type="EMBL" id="KP294312">
    <property type="protein sequence ID" value="AJT48123.1"/>
    <property type="molecule type" value="Genomic_DNA"/>
</dbReference>
<keyword evidence="7 17" id="KW-0679">Respiratory chain</keyword>
<feature type="transmembrane region" description="Helical" evidence="17">
    <location>
        <begin position="82"/>
        <end position="100"/>
    </location>
</feature>
<keyword evidence="8 17" id="KW-0812">Transmembrane</keyword>
<keyword evidence="14 17" id="KW-0496">Mitochondrion</keyword>
<evidence type="ECO:0000256" key="16">
    <source>
        <dbReference type="ARBA" id="ARBA00049551"/>
    </source>
</evidence>
<keyword evidence="9" id="KW-1278">Translocase</keyword>
<feature type="transmembrane region" description="Helical" evidence="17">
    <location>
        <begin position="375"/>
        <end position="398"/>
    </location>
</feature>
<geneLocation type="mitochondrion" evidence="20"/>
<feature type="transmembrane region" description="Helical" evidence="17">
    <location>
        <begin position="418"/>
        <end position="436"/>
    </location>
</feature>
<evidence type="ECO:0000256" key="11">
    <source>
        <dbReference type="ARBA" id="ARBA00022989"/>
    </source>
</evidence>
<protein>
    <recommendedName>
        <fullName evidence="5 17">NADH-ubiquinone oxidoreductase chain 4</fullName>
        <ecNumber evidence="4 17">7.1.1.2</ecNumber>
    </recommendedName>
</protein>
<evidence type="ECO:0000256" key="8">
    <source>
        <dbReference type="ARBA" id="ARBA00022692"/>
    </source>
</evidence>
<keyword evidence="6 17" id="KW-0813">Transport</keyword>
<evidence type="ECO:0000256" key="14">
    <source>
        <dbReference type="ARBA" id="ARBA00023128"/>
    </source>
</evidence>
<feature type="transmembrane region" description="Helical" evidence="17">
    <location>
        <begin position="342"/>
        <end position="363"/>
    </location>
</feature>
<name>A0A0D4CG73_CHTAT</name>
<feature type="transmembrane region" description="Helical" evidence="17">
    <location>
        <begin position="140"/>
        <end position="167"/>
    </location>
</feature>
<sequence length="443" mass="50282">MLKFFTFFLGLMLMSFSGEFMLFFLFLVVSSLSWIFMYSSQLSFFSFFGSDILSWSLIMLTFWIIILMLVSSQGYKVSNYFFEKFLFILMMMMFLLFLTFSTMDLLSFYIFFEGSLIPIYLLIVGWGYQPERLQAGIYLLLYTIFASLPLLVSLMYTGSLVGGYGFISLKSFFGSSPFFSFWFFFSIFAFLVKLPAFYVHLWLPKAHVEAPVSGSMMLAGVLLKLGCYGMMRFMLVFDGNVMYLSSILVSLGLLGGLFVSFICLRQVDLKALIAYSSVSHMGLALGGLGSWGLWGYSSCLYTCMAHGLCSSALFFLSGVVYDRSSSRSMLVNKGLMEIMPSIAFWWFMFCIGNMAAPVVLNLVGEVGLLGSVLSFNFYSLVFLMMFSFMGACYSLFLFSGVQHGKYFNGLSSFSDGLVREYLILLLHFFPLFFLILEVDVMTY</sequence>
<evidence type="ECO:0000256" key="9">
    <source>
        <dbReference type="ARBA" id="ARBA00022967"/>
    </source>
</evidence>
<evidence type="ECO:0000256" key="3">
    <source>
        <dbReference type="ARBA" id="ARBA00009025"/>
    </source>
</evidence>
<evidence type="ECO:0000256" key="13">
    <source>
        <dbReference type="ARBA" id="ARBA00023075"/>
    </source>
</evidence>
<dbReference type="GO" id="GO:0048039">
    <property type="term" value="F:ubiquinone binding"/>
    <property type="evidence" value="ECO:0007669"/>
    <property type="project" value="TreeGrafter"/>
</dbReference>
<evidence type="ECO:0000256" key="10">
    <source>
        <dbReference type="ARBA" id="ARBA00022982"/>
    </source>
</evidence>
<dbReference type="GO" id="GO:0003954">
    <property type="term" value="F:NADH dehydrogenase activity"/>
    <property type="evidence" value="ECO:0007669"/>
    <property type="project" value="TreeGrafter"/>
</dbReference>
<feature type="transmembrane region" description="Helical" evidence="17">
    <location>
        <begin position="106"/>
        <end position="128"/>
    </location>
</feature>
<dbReference type="InterPro" id="IPR001750">
    <property type="entry name" value="ND/Mrp_TM"/>
</dbReference>
<proteinExistence type="inferred from homology"/>
<comment type="catalytic activity">
    <reaction evidence="16 17">
        <text>a ubiquinone + NADH + 5 H(+)(in) = a ubiquinol + NAD(+) + 4 H(+)(out)</text>
        <dbReference type="Rhea" id="RHEA:29091"/>
        <dbReference type="Rhea" id="RHEA-COMP:9565"/>
        <dbReference type="Rhea" id="RHEA-COMP:9566"/>
        <dbReference type="ChEBI" id="CHEBI:15378"/>
        <dbReference type="ChEBI" id="CHEBI:16389"/>
        <dbReference type="ChEBI" id="CHEBI:17976"/>
        <dbReference type="ChEBI" id="CHEBI:57540"/>
        <dbReference type="ChEBI" id="CHEBI:57945"/>
        <dbReference type="EC" id="7.1.1.2"/>
    </reaction>
</comment>
<evidence type="ECO:0000256" key="15">
    <source>
        <dbReference type="ARBA" id="ARBA00023136"/>
    </source>
</evidence>
<dbReference type="PRINTS" id="PR01437">
    <property type="entry name" value="NUOXDRDTASE4"/>
</dbReference>
<dbReference type="AlphaFoldDB" id="A0A0D4CG73"/>
<feature type="transmembrane region" description="Helical" evidence="17">
    <location>
        <begin position="179"/>
        <end position="203"/>
    </location>
</feature>
<keyword evidence="11 17" id="KW-1133">Transmembrane helix</keyword>
<comment type="function">
    <text evidence="17">Core subunit of the mitochondrial membrane respiratory chain NADH dehydrogenase (Complex I) which catalyzes electron transfer from NADH through the respiratory chain, using ubiquinone as an electron acceptor. Essential for the catalytic activity and assembly of complex I.</text>
</comment>
<evidence type="ECO:0000256" key="1">
    <source>
        <dbReference type="ARBA" id="ARBA00003257"/>
    </source>
</evidence>
<feature type="transmembrane region" description="Helical" evidence="17">
    <location>
        <begin position="271"/>
        <end position="293"/>
    </location>
</feature>
<dbReference type="InterPro" id="IPR003918">
    <property type="entry name" value="NADH_UbQ_OxRdtase"/>
</dbReference>
<organism evidence="20">
    <name type="scientific">Chthamalus antennatus</name>
    <name type="common">Six-plated barnacle</name>
    <dbReference type="NCBI Taxonomy" id="1198010"/>
    <lineage>
        <taxon>Eukaryota</taxon>
        <taxon>Metazoa</taxon>
        <taxon>Ecdysozoa</taxon>
        <taxon>Arthropoda</taxon>
        <taxon>Crustacea</taxon>
        <taxon>Multicrustacea</taxon>
        <taxon>Cirripedia</taxon>
        <taxon>Thoracica</taxon>
        <taxon>Thoracicalcarea</taxon>
        <taxon>Balanomorpha</taxon>
        <taxon>Chthamaloidea</taxon>
        <taxon>Chthamalidae</taxon>
        <taxon>Chthamalus</taxon>
    </lineage>
</organism>
<dbReference type="GO" id="GO:0031966">
    <property type="term" value="C:mitochondrial membrane"/>
    <property type="evidence" value="ECO:0007669"/>
    <property type="project" value="UniProtKB-SubCell"/>
</dbReference>
<reference evidence="20" key="1">
    <citation type="submission" date="2014-12" db="EMBL/GenBank/DDBJ databases">
        <title>The complete mitogenome of Chthamalus antennatus.</title>
        <authorList>
            <person name="Lee Y.P."/>
            <person name="Gan H.M."/>
            <person name="Austin C."/>
        </authorList>
    </citation>
    <scope>NUCLEOTIDE SEQUENCE</scope>
</reference>
<feature type="transmembrane region" description="Helical" evidence="17">
    <location>
        <begin position="241"/>
        <end position="264"/>
    </location>
</feature>
<dbReference type="EC" id="7.1.1.2" evidence="4 17"/>
<comment type="subcellular location">
    <subcellularLocation>
        <location evidence="2 17">Mitochondrion membrane</location>
        <topology evidence="2 17">Multi-pass membrane protein</topology>
    </subcellularLocation>
</comment>
<evidence type="ECO:0000256" key="7">
    <source>
        <dbReference type="ARBA" id="ARBA00022660"/>
    </source>
</evidence>
<dbReference type="GO" id="GO:0015990">
    <property type="term" value="P:electron transport coupled proton transport"/>
    <property type="evidence" value="ECO:0007669"/>
    <property type="project" value="TreeGrafter"/>
</dbReference>
<gene>
    <name evidence="20" type="primary">nad4</name>
</gene>
<feature type="domain" description="NADH:ubiquinone oxidoreductase chain 4 N-terminal" evidence="19">
    <location>
        <begin position="1"/>
        <end position="99"/>
    </location>
</feature>
<feature type="transmembrane region" description="Helical" evidence="17">
    <location>
        <begin position="52"/>
        <end position="70"/>
    </location>
</feature>
<dbReference type="GO" id="GO:0008137">
    <property type="term" value="F:NADH dehydrogenase (ubiquinone) activity"/>
    <property type="evidence" value="ECO:0007669"/>
    <property type="project" value="UniProtKB-UniRule"/>
</dbReference>
<dbReference type="Pfam" id="PF00361">
    <property type="entry name" value="Proton_antipo_M"/>
    <property type="match status" value="1"/>
</dbReference>
<dbReference type="InterPro" id="IPR000260">
    <property type="entry name" value="NADH4_N"/>
</dbReference>
<dbReference type="PANTHER" id="PTHR43507:SF20">
    <property type="entry name" value="NADH-UBIQUINONE OXIDOREDUCTASE CHAIN 4"/>
    <property type="match status" value="1"/>
</dbReference>
<evidence type="ECO:0000313" key="20">
    <source>
        <dbReference type="EMBL" id="AJT48123.1"/>
    </source>
</evidence>
<evidence type="ECO:0000256" key="4">
    <source>
        <dbReference type="ARBA" id="ARBA00012944"/>
    </source>
</evidence>
<feature type="transmembrane region" description="Helical" evidence="17">
    <location>
        <begin position="215"/>
        <end position="235"/>
    </location>
</feature>
<keyword evidence="12 17" id="KW-0520">NAD</keyword>
<evidence type="ECO:0000256" key="5">
    <source>
        <dbReference type="ARBA" id="ARBA00021006"/>
    </source>
</evidence>
<evidence type="ECO:0000256" key="12">
    <source>
        <dbReference type="ARBA" id="ARBA00023027"/>
    </source>
</evidence>
<dbReference type="PANTHER" id="PTHR43507">
    <property type="entry name" value="NADH-UBIQUINONE OXIDOREDUCTASE CHAIN 4"/>
    <property type="match status" value="1"/>
</dbReference>
<dbReference type="GO" id="GO:0042773">
    <property type="term" value="P:ATP synthesis coupled electron transport"/>
    <property type="evidence" value="ECO:0007669"/>
    <property type="project" value="InterPro"/>
</dbReference>
<feature type="transmembrane region" description="Helical" evidence="17">
    <location>
        <begin position="299"/>
        <end position="321"/>
    </location>
</feature>
<accession>A0A0D4CG73</accession>
<comment type="similarity">
    <text evidence="3 17">Belongs to the complex I subunit 4 family.</text>
</comment>
<evidence type="ECO:0000256" key="2">
    <source>
        <dbReference type="ARBA" id="ARBA00004225"/>
    </source>
</evidence>
<keyword evidence="13 17" id="KW-0830">Ubiquinone</keyword>
<keyword evidence="15 17" id="KW-0472">Membrane</keyword>
<evidence type="ECO:0000259" key="19">
    <source>
        <dbReference type="Pfam" id="PF01059"/>
    </source>
</evidence>
<feature type="domain" description="NADH:quinone oxidoreductase/Mrp antiporter transmembrane" evidence="18">
    <location>
        <begin position="103"/>
        <end position="387"/>
    </location>
</feature>
<keyword evidence="10 17" id="KW-0249">Electron transport</keyword>
<evidence type="ECO:0000256" key="17">
    <source>
        <dbReference type="RuleBase" id="RU003297"/>
    </source>
</evidence>
<evidence type="ECO:0000259" key="18">
    <source>
        <dbReference type="Pfam" id="PF00361"/>
    </source>
</evidence>